<organism evidence="2 3">
    <name type="scientific">Clarias magur</name>
    <name type="common">Asian catfish</name>
    <name type="synonym">Macropteronotus magur</name>
    <dbReference type="NCBI Taxonomy" id="1594786"/>
    <lineage>
        <taxon>Eukaryota</taxon>
        <taxon>Metazoa</taxon>
        <taxon>Chordata</taxon>
        <taxon>Craniata</taxon>
        <taxon>Vertebrata</taxon>
        <taxon>Euteleostomi</taxon>
        <taxon>Actinopterygii</taxon>
        <taxon>Neopterygii</taxon>
        <taxon>Teleostei</taxon>
        <taxon>Ostariophysi</taxon>
        <taxon>Siluriformes</taxon>
        <taxon>Clariidae</taxon>
        <taxon>Clarias</taxon>
    </lineage>
</organism>
<protein>
    <submittedName>
        <fullName evidence="2">Uncharacterized protein</fullName>
    </submittedName>
</protein>
<sequence>MSVRSEESIFRSCHRGLSPLCNIYSTNPRRSRAPSLWAAQPWVISLTGSSQARNIHKHWQAKHTTREPLLITPTLNSQRFCQHPQSSRRSKQNLGPKPPSRSDELEAKLKLLITVQACIKLQNPNLIVDEVESGNFSLCSIQASKKESGSACTQ</sequence>
<dbReference type="EMBL" id="QNUK01000366">
    <property type="protein sequence ID" value="KAF5894602.1"/>
    <property type="molecule type" value="Genomic_DNA"/>
</dbReference>
<accession>A0A8J4WX51</accession>
<dbReference type="AlphaFoldDB" id="A0A8J4WX51"/>
<evidence type="ECO:0000313" key="2">
    <source>
        <dbReference type="EMBL" id="KAF5894602.1"/>
    </source>
</evidence>
<proteinExistence type="predicted"/>
<name>A0A8J4WX51_CLAMG</name>
<reference evidence="2" key="1">
    <citation type="submission" date="2020-07" db="EMBL/GenBank/DDBJ databases">
        <title>Clarias magur genome sequencing, assembly and annotation.</title>
        <authorList>
            <person name="Kushwaha B."/>
            <person name="Kumar R."/>
            <person name="Das P."/>
            <person name="Joshi C.G."/>
            <person name="Kumar D."/>
            <person name="Nagpure N.S."/>
            <person name="Pandey M."/>
            <person name="Agarwal S."/>
            <person name="Srivastava S."/>
            <person name="Singh M."/>
            <person name="Sahoo L."/>
            <person name="Jayasankar P."/>
            <person name="Meher P.K."/>
            <person name="Koringa P.G."/>
            <person name="Iquebal M.A."/>
            <person name="Das S.P."/>
            <person name="Bit A."/>
            <person name="Patnaik S."/>
            <person name="Patel N."/>
            <person name="Shah T.M."/>
            <person name="Hinsu A."/>
            <person name="Jena J.K."/>
        </authorList>
    </citation>
    <scope>NUCLEOTIDE SEQUENCE</scope>
    <source>
        <strain evidence="2">CIFAMagur01</strain>
        <tissue evidence="2">Testis</tissue>
    </source>
</reference>
<gene>
    <name evidence="2" type="ORF">DAT39_015678</name>
</gene>
<feature type="region of interest" description="Disordered" evidence="1">
    <location>
        <begin position="81"/>
        <end position="102"/>
    </location>
</feature>
<comment type="caution">
    <text evidence="2">The sequence shown here is derived from an EMBL/GenBank/DDBJ whole genome shotgun (WGS) entry which is preliminary data.</text>
</comment>
<evidence type="ECO:0000256" key="1">
    <source>
        <dbReference type="SAM" id="MobiDB-lite"/>
    </source>
</evidence>
<evidence type="ECO:0000313" key="3">
    <source>
        <dbReference type="Proteomes" id="UP000727407"/>
    </source>
</evidence>
<dbReference type="Proteomes" id="UP000727407">
    <property type="component" value="Unassembled WGS sequence"/>
</dbReference>
<keyword evidence="3" id="KW-1185">Reference proteome</keyword>